<name>A0A0E9SVV7_ANGAN</name>
<organism evidence="1">
    <name type="scientific">Anguilla anguilla</name>
    <name type="common">European freshwater eel</name>
    <name type="synonym">Muraena anguilla</name>
    <dbReference type="NCBI Taxonomy" id="7936"/>
    <lineage>
        <taxon>Eukaryota</taxon>
        <taxon>Metazoa</taxon>
        <taxon>Chordata</taxon>
        <taxon>Craniata</taxon>
        <taxon>Vertebrata</taxon>
        <taxon>Euteleostomi</taxon>
        <taxon>Actinopterygii</taxon>
        <taxon>Neopterygii</taxon>
        <taxon>Teleostei</taxon>
        <taxon>Anguilliformes</taxon>
        <taxon>Anguillidae</taxon>
        <taxon>Anguilla</taxon>
    </lineage>
</organism>
<protein>
    <submittedName>
        <fullName evidence="1">Uncharacterized protein</fullName>
    </submittedName>
</protein>
<evidence type="ECO:0000313" key="1">
    <source>
        <dbReference type="EMBL" id="JAH45426.1"/>
    </source>
</evidence>
<dbReference type="EMBL" id="GBXM01063151">
    <property type="protein sequence ID" value="JAH45426.1"/>
    <property type="molecule type" value="Transcribed_RNA"/>
</dbReference>
<reference evidence="1" key="2">
    <citation type="journal article" date="2015" name="Fish Shellfish Immunol.">
        <title>Early steps in the European eel (Anguilla anguilla)-Vibrio vulnificus interaction in the gills: Role of the RtxA13 toxin.</title>
        <authorList>
            <person name="Callol A."/>
            <person name="Pajuelo D."/>
            <person name="Ebbesson L."/>
            <person name="Teles M."/>
            <person name="MacKenzie S."/>
            <person name="Amaro C."/>
        </authorList>
    </citation>
    <scope>NUCLEOTIDE SEQUENCE</scope>
</reference>
<reference evidence="1" key="1">
    <citation type="submission" date="2014-11" db="EMBL/GenBank/DDBJ databases">
        <authorList>
            <person name="Amaro Gonzalez C."/>
        </authorList>
    </citation>
    <scope>NUCLEOTIDE SEQUENCE</scope>
</reference>
<dbReference type="AlphaFoldDB" id="A0A0E9SVV7"/>
<sequence length="23" mass="2719">MLKELGIEKYNPPDSELYCYTVI</sequence>
<accession>A0A0E9SVV7</accession>
<proteinExistence type="predicted"/>